<protein>
    <submittedName>
        <fullName evidence="5">Helix-turn-helix domain-containing protein</fullName>
    </submittedName>
</protein>
<name>A0A9D1F8E9_9FIRM</name>
<dbReference type="PROSITE" id="PS00041">
    <property type="entry name" value="HTH_ARAC_FAMILY_1"/>
    <property type="match status" value="1"/>
</dbReference>
<dbReference type="Gene3D" id="2.60.120.10">
    <property type="entry name" value="Jelly Rolls"/>
    <property type="match status" value="1"/>
</dbReference>
<dbReference type="EMBL" id="DVIT01000063">
    <property type="protein sequence ID" value="HIS48802.1"/>
    <property type="molecule type" value="Genomic_DNA"/>
</dbReference>
<dbReference type="SUPFAM" id="SSF51215">
    <property type="entry name" value="Regulatory protein AraC"/>
    <property type="match status" value="1"/>
</dbReference>
<dbReference type="InterPro" id="IPR018060">
    <property type="entry name" value="HTH_AraC"/>
</dbReference>
<dbReference type="InterPro" id="IPR018062">
    <property type="entry name" value="HTH_AraC-typ_CS"/>
</dbReference>
<dbReference type="InterPro" id="IPR014710">
    <property type="entry name" value="RmlC-like_jellyroll"/>
</dbReference>
<evidence type="ECO:0000256" key="3">
    <source>
        <dbReference type="ARBA" id="ARBA00023163"/>
    </source>
</evidence>
<dbReference type="InterPro" id="IPR009057">
    <property type="entry name" value="Homeodomain-like_sf"/>
</dbReference>
<evidence type="ECO:0000259" key="4">
    <source>
        <dbReference type="PROSITE" id="PS01124"/>
    </source>
</evidence>
<evidence type="ECO:0000313" key="6">
    <source>
        <dbReference type="Proteomes" id="UP000823927"/>
    </source>
</evidence>
<organism evidence="5 6">
    <name type="scientific">Candidatus Scybalocola faecigallinarum</name>
    <dbReference type="NCBI Taxonomy" id="2840941"/>
    <lineage>
        <taxon>Bacteria</taxon>
        <taxon>Bacillati</taxon>
        <taxon>Bacillota</taxon>
        <taxon>Clostridia</taxon>
        <taxon>Lachnospirales</taxon>
        <taxon>Lachnospiraceae</taxon>
        <taxon>Lachnospiraceae incertae sedis</taxon>
        <taxon>Candidatus Scybalocola (ex Gilroy et al. 2021)</taxon>
    </lineage>
</organism>
<evidence type="ECO:0000313" key="5">
    <source>
        <dbReference type="EMBL" id="HIS48802.1"/>
    </source>
</evidence>
<dbReference type="AlphaFoldDB" id="A0A9D1F8E9"/>
<dbReference type="Pfam" id="PF12833">
    <property type="entry name" value="HTH_18"/>
    <property type="match status" value="1"/>
</dbReference>
<keyword evidence="2" id="KW-0238">DNA-binding</keyword>
<dbReference type="Gene3D" id="1.10.10.60">
    <property type="entry name" value="Homeodomain-like"/>
    <property type="match status" value="2"/>
</dbReference>
<dbReference type="PROSITE" id="PS01124">
    <property type="entry name" value="HTH_ARAC_FAMILY_2"/>
    <property type="match status" value="1"/>
</dbReference>
<feature type="domain" description="HTH araC/xylS-type" evidence="4">
    <location>
        <begin position="228"/>
        <end position="325"/>
    </location>
</feature>
<gene>
    <name evidence="5" type="ORF">IAB46_14870</name>
</gene>
<dbReference type="GO" id="GO:0043565">
    <property type="term" value="F:sequence-specific DNA binding"/>
    <property type="evidence" value="ECO:0007669"/>
    <property type="project" value="InterPro"/>
</dbReference>
<reference evidence="5" key="1">
    <citation type="submission" date="2020-10" db="EMBL/GenBank/DDBJ databases">
        <authorList>
            <person name="Gilroy R."/>
        </authorList>
    </citation>
    <scope>NUCLEOTIDE SEQUENCE</scope>
    <source>
        <strain evidence="5">CHK178-757</strain>
    </source>
</reference>
<dbReference type="SUPFAM" id="SSF46689">
    <property type="entry name" value="Homeodomain-like"/>
    <property type="match status" value="1"/>
</dbReference>
<dbReference type="GO" id="GO:0003700">
    <property type="term" value="F:DNA-binding transcription factor activity"/>
    <property type="evidence" value="ECO:0007669"/>
    <property type="project" value="InterPro"/>
</dbReference>
<comment type="caution">
    <text evidence="5">The sequence shown here is derived from an EMBL/GenBank/DDBJ whole genome shotgun (WGS) entry which is preliminary data.</text>
</comment>
<dbReference type="PANTHER" id="PTHR43280">
    <property type="entry name" value="ARAC-FAMILY TRANSCRIPTIONAL REGULATOR"/>
    <property type="match status" value="1"/>
</dbReference>
<keyword evidence="1" id="KW-0805">Transcription regulation</keyword>
<keyword evidence="3" id="KW-0804">Transcription</keyword>
<accession>A0A9D1F8E9</accession>
<proteinExistence type="predicted"/>
<evidence type="ECO:0000256" key="2">
    <source>
        <dbReference type="ARBA" id="ARBA00023125"/>
    </source>
</evidence>
<dbReference type="SMART" id="SM00342">
    <property type="entry name" value="HTH_ARAC"/>
    <property type="match status" value="1"/>
</dbReference>
<dbReference type="InterPro" id="IPR020449">
    <property type="entry name" value="Tscrpt_reg_AraC-type_HTH"/>
</dbReference>
<dbReference type="PRINTS" id="PR00032">
    <property type="entry name" value="HTHARAC"/>
</dbReference>
<sequence>MDIFYKDECFIPEALTDREQWFKNNFLLGILRDDELEKYPAPYKMGEQEFFDRPYDVSVVRHERYAPPFFHEHEFIEMIYVFQGHCTNEIAGKKVEMSLGDVCLIAPGARHALEVFDDETIVLNYLIRTSTFENSFFSILSSGSILADFFRNIFYGEGGNAYLLFSTGQDPELRYYLARICQESQKTGTDKNNMMNTLLTLFFLTLMRGHRDHVILPEEDGEDDVHPVRLLEYMQENFRTASLKEMAGHFHYSERHMKRMIVKYTGRSFSENILRIRMSQAAELLERTRLSVEAVALRVGYGEPSGFRQAFRKFYGKTPSQFRQEQ</sequence>
<dbReference type="InterPro" id="IPR037923">
    <property type="entry name" value="HTH-like"/>
</dbReference>
<dbReference type="Proteomes" id="UP000823927">
    <property type="component" value="Unassembled WGS sequence"/>
</dbReference>
<dbReference type="InterPro" id="IPR013096">
    <property type="entry name" value="Cupin_2"/>
</dbReference>
<dbReference type="PANTHER" id="PTHR43280:SF2">
    <property type="entry name" value="HTH-TYPE TRANSCRIPTIONAL REGULATOR EXSA"/>
    <property type="match status" value="1"/>
</dbReference>
<reference evidence="5" key="2">
    <citation type="journal article" date="2021" name="PeerJ">
        <title>Extensive microbial diversity within the chicken gut microbiome revealed by metagenomics and culture.</title>
        <authorList>
            <person name="Gilroy R."/>
            <person name="Ravi A."/>
            <person name="Getino M."/>
            <person name="Pursley I."/>
            <person name="Horton D.L."/>
            <person name="Alikhan N.F."/>
            <person name="Baker D."/>
            <person name="Gharbi K."/>
            <person name="Hall N."/>
            <person name="Watson M."/>
            <person name="Adriaenssens E.M."/>
            <person name="Foster-Nyarko E."/>
            <person name="Jarju S."/>
            <person name="Secka A."/>
            <person name="Antonio M."/>
            <person name="Oren A."/>
            <person name="Chaudhuri R.R."/>
            <person name="La Ragione R."/>
            <person name="Hildebrand F."/>
            <person name="Pallen M.J."/>
        </authorList>
    </citation>
    <scope>NUCLEOTIDE SEQUENCE</scope>
    <source>
        <strain evidence="5">CHK178-757</strain>
    </source>
</reference>
<evidence type="ECO:0000256" key="1">
    <source>
        <dbReference type="ARBA" id="ARBA00023015"/>
    </source>
</evidence>
<dbReference type="Pfam" id="PF07883">
    <property type="entry name" value="Cupin_2"/>
    <property type="match status" value="1"/>
</dbReference>